<dbReference type="GO" id="GO:0016301">
    <property type="term" value="F:kinase activity"/>
    <property type="evidence" value="ECO:0007669"/>
    <property type="project" value="UniProtKB-KW"/>
</dbReference>
<dbReference type="AlphaFoldDB" id="A0A2P6VB60"/>
<keyword evidence="1" id="KW-0808">Transferase</keyword>
<protein>
    <submittedName>
        <fullName evidence="4">PfkB family carbohydrate kinase</fullName>
    </submittedName>
</protein>
<evidence type="ECO:0000259" key="3">
    <source>
        <dbReference type="Pfam" id="PF00294"/>
    </source>
</evidence>
<evidence type="ECO:0000313" key="4">
    <source>
        <dbReference type="EMBL" id="PSC71332.1"/>
    </source>
</evidence>
<dbReference type="PANTHER" id="PTHR42774:SF3">
    <property type="entry name" value="KETOHEXOKINASE"/>
    <property type="match status" value="1"/>
</dbReference>
<gene>
    <name evidence="4" type="ORF">C2E20_5323</name>
</gene>
<evidence type="ECO:0000256" key="1">
    <source>
        <dbReference type="ARBA" id="ARBA00022679"/>
    </source>
</evidence>
<dbReference type="InterPro" id="IPR029056">
    <property type="entry name" value="Ribokinase-like"/>
</dbReference>
<evidence type="ECO:0000313" key="5">
    <source>
        <dbReference type="Proteomes" id="UP000239649"/>
    </source>
</evidence>
<name>A0A2P6VB60_9CHLO</name>
<dbReference type="InterPro" id="IPR011611">
    <property type="entry name" value="PfkB_dom"/>
</dbReference>
<dbReference type="STRING" id="554055.A0A2P6VB60"/>
<dbReference type="EMBL" id="LHPF02000015">
    <property type="protein sequence ID" value="PSC71332.1"/>
    <property type="molecule type" value="Genomic_DNA"/>
</dbReference>
<dbReference type="SUPFAM" id="SSF53613">
    <property type="entry name" value="Ribokinase-like"/>
    <property type="match status" value="1"/>
</dbReference>
<accession>A0A2P6VB60</accession>
<keyword evidence="5" id="KW-1185">Reference proteome</keyword>
<dbReference type="Gene3D" id="3.40.1190.20">
    <property type="match status" value="2"/>
</dbReference>
<dbReference type="Pfam" id="PF00294">
    <property type="entry name" value="PfkB"/>
    <property type="match status" value="2"/>
</dbReference>
<evidence type="ECO:0000256" key="2">
    <source>
        <dbReference type="ARBA" id="ARBA00022777"/>
    </source>
</evidence>
<dbReference type="InterPro" id="IPR002139">
    <property type="entry name" value="Ribo/fructo_kinase"/>
</dbReference>
<proteinExistence type="predicted"/>
<reference evidence="4 5" key="1">
    <citation type="journal article" date="2018" name="Plant J.">
        <title>Genome sequences of Chlorella sorokiniana UTEX 1602 and Micractinium conductrix SAG 241.80: implications to maltose excretion by a green alga.</title>
        <authorList>
            <person name="Arriola M.B."/>
            <person name="Velmurugan N."/>
            <person name="Zhang Y."/>
            <person name="Plunkett M.H."/>
            <person name="Hondzo H."/>
            <person name="Barney B.M."/>
        </authorList>
    </citation>
    <scope>NUCLEOTIDE SEQUENCE [LARGE SCALE GENOMIC DNA]</scope>
    <source>
        <strain evidence="4 5">SAG 241.80</strain>
    </source>
</reference>
<comment type="caution">
    <text evidence="4">The sequence shown here is derived from an EMBL/GenBank/DDBJ whole genome shotgun (WGS) entry which is preliminary data.</text>
</comment>
<organism evidence="4 5">
    <name type="scientific">Micractinium conductrix</name>
    <dbReference type="NCBI Taxonomy" id="554055"/>
    <lineage>
        <taxon>Eukaryota</taxon>
        <taxon>Viridiplantae</taxon>
        <taxon>Chlorophyta</taxon>
        <taxon>core chlorophytes</taxon>
        <taxon>Trebouxiophyceae</taxon>
        <taxon>Chlorellales</taxon>
        <taxon>Chlorellaceae</taxon>
        <taxon>Chlorella clade</taxon>
        <taxon>Micractinium</taxon>
    </lineage>
</organism>
<feature type="domain" description="Carbohydrate kinase PfkB" evidence="3">
    <location>
        <begin position="370"/>
        <end position="432"/>
    </location>
</feature>
<dbReference type="PRINTS" id="PR00990">
    <property type="entry name" value="RIBOKINASE"/>
</dbReference>
<feature type="domain" description="Carbohydrate kinase PfkB" evidence="3">
    <location>
        <begin position="28"/>
        <end position="258"/>
    </location>
</feature>
<dbReference type="Proteomes" id="UP000239649">
    <property type="component" value="Unassembled WGS sequence"/>
</dbReference>
<keyword evidence="2 4" id="KW-0418">Kinase</keyword>
<dbReference type="InterPro" id="IPR052562">
    <property type="entry name" value="Ketohexokinase-related"/>
</dbReference>
<dbReference type="OrthoDB" id="204058at2759"/>
<dbReference type="PANTHER" id="PTHR42774">
    <property type="entry name" value="PHOSPHOTRANSFERASE SYSTEM TRANSPORT PROTEIN"/>
    <property type="match status" value="1"/>
</dbReference>
<sequence>MPRPTAAAATTAEFKGCAEPLARPIKVVGMGSSGQDLLAQVAAFPKPDDKLRTEQFEAQGGGNCGNALTAAARLGLHPTIVTKIGGDGVGDGILAEFARDGVDTRHVLRAPGAPSPFTYIIVDRQGGTRTCIHTPGEPMTQQEMTQELAAQVLEGAALVYFDGRLTEAAVVLAASARAAGVPVLVEAERLRPGLEQLLSMADYVVSSAHFPQGWTGEQCLGDGLLATFSRLPRARWLVTTLGSRGSVLLEREAASEAASEVVLQDLVEQLLAQAAGDAAAADAVPVCVSAGGVPIRTGGQASSGGAVTLRLQRGASETQRVLAAAAAAAAAEAAANADTGNAAGYPMGGSGGEGCSVPVAAAPQSCAARVTASTAAQLPDGAVVDTTGAGDAFIGSVVYGLATGMPVERAVQLAAVVAACKCTALGPRPGLPRRANLAASLLA</sequence>